<dbReference type="NCBIfam" id="NF004809">
    <property type="entry name" value="PRK06156.1"/>
    <property type="match status" value="1"/>
</dbReference>
<organism evidence="10 11">
    <name type="scientific">Shewanella sedimentimangrovi</name>
    <dbReference type="NCBI Taxonomy" id="2814293"/>
    <lineage>
        <taxon>Bacteria</taxon>
        <taxon>Pseudomonadati</taxon>
        <taxon>Pseudomonadota</taxon>
        <taxon>Gammaproteobacteria</taxon>
        <taxon>Alteromonadales</taxon>
        <taxon>Shewanellaceae</taxon>
        <taxon>Shewanella</taxon>
    </lineage>
</organism>
<keyword evidence="4" id="KW-0479">Metal-binding</keyword>
<dbReference type="NCBIfam" id="TIGR01887">
    <property type="entry name" value="dipeptidaselike"/>
    <property type="match status" value="1"/>
</dbReference>
<dbReference type="InterPro" id="IPR010964">
    <property type="entry name" value="M20A_pepV-rel"/>
</dbReference>
<evidence type="ECO:0000313" key="11">
    <source>
        <dbReference type="Proteomes" id="UP000663207"/>
    </source>
</evidence>
<dbReference type="PANTHER" id="PTHR43808">
    <property type="entry name" value="ACETYLORNITHINE DEACETYLASE"/>
    <property type="match status" value="1"/>
</dbReference>
<comment type="similarity">
    <text evidence="2">Belongs to the peptidase M20A family.</text>
</comment>
<dbReference type="SUPFAM" id="SSF53187">
    <property type="entry name" value="Zn-dependent exopeptidases"/>
    <property type="match status" value="1"/>
</dbReference>
<keyword evidence="5" id="KW-0378">Hydrolase</keyword>
<sequence length="516" mass="55997">MKNNLNIFRQGVSALLASAICLPLAAKEPIPVSPLAEKAAAHAVSHYQAAMAPTLAKLVRFDTRAREGQTPLTDPAFIGFKAEMKALAAELGLSFEDRGYVLLLGLGEADAKLGVITHGDVQPADPSQWLKSPWELDSQSEPGHLIGRGTEDDKGPIVTALYAMKSIKDLNLPLERRIELLVYLAEESDWDPLREFLKTYTPADINITLDAEYPVVTAEKGWSQIQFTIPRAMAKVGPNTPVLKVFEGGSFASQVPQLAHASIQNADEALLQRLKARAEAQKNMRYQFELQQGTLDIRALGRAAHSSTPEAGVNAVAHLAEVLKAEDWPQTHGALTAQFVAEMVGLGLYGDKFGKLAYSDAFMGPMSLAVTLVKPTENGVEVTINLRRPEGRTPEQMEEATREALSAWSERHVVQLEGLDTYWGAPHVVKDAPHLETLLGVFSHFTGITNPKPVAIGGSTNAKLFPNALSFGPAMPGVEYTGHSEHEFITEAQLKLNLEMYTAAMVELAIKGAGQK</sequence>
<dbReference type="RefSeq" id="WP_207381663.1">
    <property type="nucleotide sequence ID" value="NZ_CP071502.1"/>
</dbReference>
<dbReference type="Gene3D" id="3.40.630.10">
    <property type="entry name" value="Zn peptidases"/>
    <property type="match status" value="1"/>
</dbReference>
<keyword evidence="6" id="KW-0862">Zinc</keyword>
<dbReference type="Gene3D" id="3.30.70.360">
    <property type="match status" value="2"/>
</dbReference>
<comment type="cofactor">
    <cofactor evidence="1">
        <name>Zn(2+)</name>
        <dbReference type="ChEBI" id="CHEBI:29105"/>
    </cofactor>
</comment>
<name>A0ABX7R5S5_9GAMM</name>
<protein>
    <submittedName>
        <fullName evidence="10">Dipeptidase</fullName>
    </submittedName>
</protein>
<reference evidence="10 11" key="1">
    <citation type="submission" date="2021-03" db="EMBL/GenBank/DDBJ databases">
        <title>Novel species identification of genus Shewanella.</title>
        <authorList>
            <person name="Liu G."/>
            <person name="Zhang Q."/>
        </authorList>
    </citation>
    <scope>NUCLEOTIDE SEQUENCE [LARGE SCALE GENOMIC DNA]</scope>
    <source>
        <strain evidence="10 11">FJAT-52962</strain>
    </source>
</reference>
<evidence type="ECO:0000256" key="3">
    <source>
        <dbReference type="ARBA" id="ARBA00022670"/>
    </source>
</evidence>
<accession>A0ABX7R5S5</accession>
<evidence type="ECO:0000256" key="9">
    <source>
        <dbReference type="ARBA" id="ARBA00023285"/>
    </source>
</evidence>
<evidence type="ECO:0000256" key="2">
    <source>
        <dbReference type="ARBA" id="ARBA00006247"/>
    </source>
</evidence>
<dbReference type="InterPro" id="IPR002933">
    <property type="entry name" value="Peptidase_M20"/>
</dbReference>
<evidence type="ECO:0000256" key="4">
    <source>
        <dbReference type="ARBA" id="ARBA00022723"/>
    </source>
</evidence>
<keyword evidence="7" id="KW-0224">Dipeptidase</keyword>
<dbReference type="PANTHER" id="PTHR43808:SF31">
    <property type="entry name" value="N-ACETYL-L-CITRULLINE DEACETYLASE"/>
    <property type="match status" value="1"/>
</dbReference>
<keyword evidence="9" id="KW-0170">Cobalt</keyword>
<dbReference type="Proteomes" id="UP000663207">
    <property type="component" value="Chromosome"/>
</dbReference>
<dbReference type="SUPFAM" id="SSF55031">
    <property type="entry name" value="Bacterial exopeptidase dimerisation domain"/>
    <property type="match status" value="1"/>
</dbReference>
<evidence type="ECO:0000256" key="1">
    <source>
        <dbReference type="ARBA" id="ARBA00001947"/>
    </source>
</evidence>
<evidence type="ECO:0000256" key="7">
    <source>
        <dbReference type="ARBA" id="ARBA00022997"/>
    </source>
</evidence>
<evidence type="ECO:0000256" key="8">
    <source>
        <dbReference type="ARBA" id="ARBA00023049"/>
    </source>
</evidence>
<keyword evidence="11" id="KW-1185">Reference proteome</keyword>
<gene>
    <name evidence="10" type="ORF">JYB85_07335</name>
</gene>
<dbReference type="Pfam" id="PF01546">
    <property type="entry name" value="Peptidase_M20"/>
    <property type="match status" value="1"/>
</dbReference>
<dbReference type="EMBL" id="CP071502">
    <property type="protein sequence ID" value="QSX38617.1"/>
    <property type="molecule type" value="Genomic_DNA"/>
</dbReference>
<keyword evidence="3" id="KW-0645">Protease</keyword>
<evidence type="ECO:0000313" key="10">
    <source>
        <dbReference type="EMBL" id="QSX38617.1"/>
    </source>
</evidence>
<proteinExistence type="inferred from homology"/>
<evidence type="ECO:0000256" key="6">
    <source>
        <dbReference type="ARBA" id="ARBA00022833"/>
    </source>
</evidence>
<keyword evidence="8" id="KW-0482">Metalloprotease</keyword>
<dbReference type="InterPro" id="IPR036264">
    <property type="entry name" value="Bact_exopeptidase_dim_dom"/>
</dbReference>
<evidence type="ECO:0000256" key="5">
    <source>
        <dbReference type="ARBA" id="ARBA00022801"/>
    </source>
</evidence>
<dbReference type="InterPro" id="IPR050072">
    <property type="entry name" value="Peptidase_M20A"/>
</dbReference>